<organism evidence="2 3">
    <name type="scientific">Plastorhodobacter daqingensis</name>
    <dbReference type="NCBI Taxonomy" id="1387281"/>
    <lineage>
        <taxon>Bacteria</taxon>
        <taxon>Pseudomonadati</taxon>
        <taxon>Pseudomonadota</taxon>
        <taxon>Alphaproteobacteria</taxon>
        <taxon>Rhodobacterales</taxon>
        <taxon>Paracoccaceae</taxon>
        <taxon>Plastorhodobacter</taxon>
    </lineage>
</organism>
<evidence type="ECO:0000256" key="1">
    <source>
        <dbReference type="SAM" id="Phobius"/>
    </source>
</evidence>
<keyword evidence="1" id="KW-1133">Transmembrane helix</keyword>
<keyword evidence="1" id="KW-0472">Membrane</keyword>
<reference evidence="3" key="1">
    <citation type="journal article" date="2019" name="Int. J. Syst. Evol. Microbiol.">
        <title>The Global Catalogue of Microorganisms (GCM) 10K type strain sequencing project: providing services to taxonomists for standard genome sequencing and annotation.</title>
        <authorList>
            <consortium name="The Broad Institute Genomics Platform"/>
            <consortium name="The Broad Institute Genome Sequencing Center for Infectious Disease"/>
            <person name="Wu L."/>
            <person name="Ma J."/>
        </authorList>
    </citation>
    <scope>NUCLEOTIDE SEQUENCE [LARGE SCALE GENOMIC DNA]</scope>
    <source>
        <strain evidence="3">CGMCC 1.12750</strain>
    </source>
</reference>
<protein>
    <submittedName>
        <fullName evidence="2">Uncharacterized protein</fullName>
    </submittedName>
</protein>
<name>A0ABW2UG48_9RHOB</name>
<accession>A0ABW2UG48</accession>
<keyword evidence="3" id="KW-1185">Reference proteome</keyword>
<sequence length="181" mass="19701">MHYLLVNRGRYLCFMHGGFCDSSDNYSAKCPLCDGVGSESIKTPNFVDRALQILKNTQSRSARSAATVTALFGILSGVSLLSERGLIVAFRLDSPTFYIPALLALCLLLAAIAAFMASMRHMPVTKEHCGKFGSKTPEEWERDVAGFIRKCESLHFLGNFFVILALSSLAFGVLHTAICGA</sequence>
<dbReference type="RefSeq" id="WP_377398292.1">
    <property type="nucleotide sequence ID" value="NZ_JBHTFQ010000001.1"/>
</dbReference>
<feature type="transmembrane region" description="Helical" evidence="1">
    <location>
        <begin position="97"/>
        <end position="117"/>
    </location>
</feature>
<proteinExistence type="predicted"/>
<evidence type="ECO:0000313" key="3">
    <source>
        <dbReference type="Proteomes" id="UP001596516"/>
    </source>
</evidence>
<dbReference type="Proteomes" id="UP001596516">
    <property type="component" value="Unassembled WGS sequence"/>
</dbReference>
<gene>
    <name evidence="2" type="ORF">ACFQXB_01985</name>
</gene>
<feature type="transmembrane region" description="Helical" evidence="1">
    <location>
        <begin position="64"/>
        <end position="82"/>
    </location>
</feature>
<comment type="caution">
    <text evidence="2">The sequence shown here is derived from an EMBL/GenBank/DDBJ whole genome shotgun (WGS) entry which is preliminary data.</text>
</comment>
<evidence type="ECO:0000313" key="2">
    <source>
        <dbReference type="EMBL" id="MFC7702961.1"/>
    </source>
</evidence>
<dbReference type="EMBL" id="JBHTFQ010000001">
    <property type="protein sequence ID" value="MFC7702961.1"/>
    <property type="molecule type" value="Genomic_DNA"/>
</dbReference>
<keyword evidence="1" id="KW-0812">Transmembrane</keyword>
<feature type="transmembrane region" description="Helical" evidence="1">
    <location>
        <begin position="156"/>
        <end position="178"/>
    </location>
</feature>